<dbReference type="EMBL" id="CP031093">
    <property type="protein sequence ID" value="QCF24981.1"/>
    <property type="molecule type" value="Genomic_DNA"/>
</dbReference>
<feature type="domain" description="RNA polymerase sigma-70 region 2" evidence="5">
    <location>
        <begin position="28"/>
        <end position="97"/>
    </location>
</feature>
<dbReference type="GO" id="GO:0016987">
    <property type="term" value="F:sigma factor activity"/>
    <property type="evidence" value="ECO:0007669"/>
    <property type="project" value="UniProtKB-KW"/>
</dbReference>
<dbReference type="NCBIfam" id="TIGR02937">
    <property type="entry name" value="sigma70-ECF"/>
    <property type="match status" value="1"/>
</dbReference>
<dbReference type="InterPro" id="IPR013249">
    <property type="entry name" value="RNA_pol_sigma70_r4_t2"/>
</dbReference>
<dbReference type="Pfam" id="PF08281">
    <property type="entry name" value="Sigma70_r4_2"/>
    <property type="match status" value="1"/>
</dbReference>
<name>A0A4P7XDN5_9ALTE</name>
<keyword evidence="2" id="KW-0805">Transcription regulation</keyword>
<gene>
    <name evidence="7" type="ORF">soil367_02955</name>
</gene>
<dbReference type="InterPro" id="IPR036388">
    <property type="entry name" value="WH-like_DNA-bd_sf"/>
</dbReference>
<keyword evidence="3" id="KW-0731">Sigma factor</keyword>
<reference evidence="7 8" key="1">
    <citation type="submission" date="2018-07" db="EMBL/GenBank/DDBJ databases">
        <title>Marsedoiliclastica nanhaica gen. nov. sp. nov., a novel marine hydrocarbonoclastic bacterium isolated from an in-situ enriched hydrocarbon-degrading consortium in deep-sea sediment.</title>
        <authorList>
            <person name="Dong C."/>
            <person name="Ma T."/>
            <person name="Liu R."/>
            <person name="Shao Z."/>
        </authorList>
    </citation>
    <scope>NUCLEOTIDE SEQUENCE [LARGE SCALE GENOMIC DNA]</scope>
    <source>
        <strain evidence="8">soil36-7</strain>
    </source>
</reference>
<dbReference type="SUPFAM" id="SSF88946">
    <property type="entry name" value="Sigma2 domain of RNA polymerase sigma factors"/>
    <property type="match status" value="1"/>
</dbReference>
<accession>A0A4P7XDN5</accession>
<dbReference type="Gene3D" id="1.10.1740.10">
    <property type="match status" value="1"/>
</dbReference>
<protein>
    <submittedName>
        <fullName evidence="7">RNA polymerase subunit sigma</fullName>
    </submittedName>
</protein>
<dbReference type="AlphaFoldDB" id="A0A4P7XDN5"/>
<dbReference type="GO" id="GO:0006352">
    <property type="term" value="P:DNA-templated transcription initiation"/>
    <property type="evidence" value="ECO:0007669"/>
    <property type="project" value="InterPro"/>
</dbReference>
<dbReference type="PANTHER" id="PTHR43133:SF62">
    <property type="entry name" value="RNA POLYMERASE SIGMA FACTOR SIGZ"/>
    <property type="match status" value="1"/>
</dbReference>
<evidence type="ECO:0000256" key="2">
    <source>
        <dbReference type="ARBA" id="ARBA00023015"/>
    </source>
</evidence>
<proteinExistence type="inferred from homology"/>
<evidence type="ECO:0000259" key="6">
    <source>
        <dbReference type="Pfam" id="PF08281"/>
    </source>
</evidence>
<dbReference type="Pfam" id="PF04542">
    <property type="entry name" value="Sigma70_r2"/>
    <property type="match status" value="1"/>
</dbReference>
<dbReference type="GO" id="GO:0003677">
    <property type="term" value="F:DNA binding"/>
    <property type="evidence" value="ECO:0007669"/>
    <property type="project" value="InterPro"/>
</dbReference>
<dbReference type="CDD" id="cd06171">
    <property type="entry name" value="Sigma70_r4"/>
    <property type="match status" value="1"/>
</dbReference>
<dbReference type="OrthoDB" id="9784272at2"/>
<dbReference type="PANTHER" id="PTHR43133">
    <property type="entry name" value="RNA POLYMERASE ECF-TYPE SIGMA FACTO"/>
    <property type="match status" value="1"/>
</dbReference>
<dbReference type="KEGG" id="hmi:soil367_02955"/>
<evidence type="ECO:0000313" key="8">
    <source>
        <dbReference type="Proteomes" id="UP000298049"/>
    </source>
</evidence>
<dbReference type="SUPFAM" id="SSF88659">
    <property type="entry name" value="Sigma3 and sigma4 domains of RNA polymerase sigma factors"/>
    <property type="match status" value="1"/>
</dbReference>
<keyword evidence="8" id="KW-1185">Reference proteome</keyword>
<dbReference type="InterPro" id="IPR007627">
    <property type="entry name" value="RNA_pol_sigma70_r2"/>
</dbReference>
<evidence type="ECO:0000313" key="7">
    <source>
        <dbReference type="EMBL" id="QCF24981.1"/>
    </source>
</evidence>
<dbReference type="Gene3D" id="1.10.10.10">
    <property type="entry name" value="Winged helix-like DNA-binding domain superfamily/Winged helix DNA-binding domain"/>
    <property type="match status" value="1"/>
</dbReference>
<comment type="similarity">
    <text evidence="1">Belongs to the sigma-70 factor family. ECF subfamily.</text>
</comment>
<dbReference type="InterPro" id="IPR013325">
    <property type="entry name" value="RNA_pol_sigma_r2"/>
</dbReference>
<sequence length="181" mass="20638">MTDSDTDSRLIGLLAATARRDRDAFRRLYEHASPRMLGLCVGLLGQREQAEEVLQEAFIRIWHHAGEYHEERGSPMAWMQTIARYKALDTLRARRRTAGTQSHEIADARPGPFELSLQDADAQALNGCIEELSDDQRSSILMCYYKGFTHEELATALDTPLGTIKSWIRRGLTYLKRCLQQ</sequence>
<evidence type="ECO:0000256" key="1">
    <source>
        <dbReference type="ARBA" id="ARBA00010641"/>
    </source>
</evidence>
<keyword evidence="4" id="KW-0804">Transcription</keyword>
<evidence type="ECO:0000259" key="5">
    <source>
        <dbReference type="Pfam" id="PF04542"/>
    </source>
</evidence>
<dbReference type="InterPro" id="IPR039425">
    <property type="entry name" value="RNA_pol_sigma-70-like"/>
</dbReference>
<dbReference type="InterPro" id="IPR013324">
    <property type="entry name" value="RNA_pol_sigma_r3/r4-like"/>
</dbReference>
<dbReference type="InterPro" id="IPR014284">
    <property type="entry name" value="RNA_pol_sigma-70_dom"/>
</dbReference>
<organism evidence="7 8">
    <name type="scientific">Hydrocarboniclastica marina</name>
    <dbReference type="NCBI Taxonomy" id="2259620"/>
    <lineage>
        <taxon>Bacteria</taxon>
        <taxon>Pseudomonadati</taxon>
        <taxon>Pseudomonadota</taxon>
        <taxon>Gammaproteobacteria</taxon>
        <taxon>Alteromonadales</taxon>
        <taxon>Alteromonadaceae</taxon>
        <taxon>Hydrocarboniclastica</taxon>
    </lineage>
</organism>
<evidence type="ECO:0000256" key="3">
    <source>
        <dbReference type="ARBA" id="ARBA00023082"/>
    </source>
</evidence>
<feature type="domain" description="RNA polymerase sigma factor 70 region 4 type 2" evidence="6">
    <location>
        <begin position="124"/>
        <end position="173"/>
    </location>
</feature>
<dbReference type="RefSeq" id="WP_136546737.1">
    <property type="nucleotide sequence ID" value="NZ_CP031093.1"/>
</dbReference>
<evidence type="ECO:0000256" key="4">
    <source>
        <dbReference type="ARBA" id="ARBA00023163"/>
    </source>
</evidence>
<dbReference type="Proteomes" id="UP000298049">
    <property type="component" value="Chromosome"/>
</dbReference>